<keyword evidence="11" id="KW-0539">Nucleus</keyword>
<dbReference type="OrthoDB" id="6507463at2759"/>
<dbReference type="AlphaFoldDB" id="A0A482VJ65"/>
<evidence type="ECO:0000256" key="4">
    <source>
        <dbReference type="ARBA" id="ARBA00005577"/>
    </source>
</evidence>
<dbReference type="Proteomes" id="UP000292052">
    <property type="component" value="Unassembled WGS sequence"/>
</dbReference>
<comment type="subcellular location">
    <subcellularLocation>
        <location evidence="3">Cytoplasm</location>
    </subcellularLocation>
    <subcellularLocation>
        <location evidence="2">Membrane</location>
        <topology evidence="2">Multi-pass membrane protein</topology>
    </subcellularLocation>
    <subcellularLocation>
        <location evidence="1">Nucleus</location>
    </subcellularLocation>
</comment>
<dbReference type="GO" id="GO:0071944">
    <property type="term" value="C:cell periphery"/>
    <property type="evidence" value="ECO:0007669"/>
    <property type="project" value="UniProtKB-ARBA"/>
</dbReference>
<keyword evidence="10 12" id="KW-0472">Membrane</keyword>
<comment type="similarity">
    <text evidence="5">Belongs to the actin-binding proteins ADF family. GMF subfamily.</text>
</comment>
<dbReference type="InterPro" id="IPR009294">
    <property type="entry name" value="Aph-1"/>
</dbReference>
<dbReference type="GO" id="GO:0016485">
    <property type="term" value="P:protein processing"/>
    <property type="evidence" value="ECO:0007669"/>
    <property type="project" value="InterPro"/>
</dbReference>
<feature type="transmembrane region" description="Helical" evidence="12">
    <location>
        <begin position="63"/>
        <end position="85"/>
    </location>
</feature>
<keyword evidence="7 12" id="KW-0812">Transmembrane</keyword>
<dbReference type="InterPro" id="IPR002108">
    <property type="entry name" value="ADF-H"/>
</dbReference>
<dbReference type="PROSITE" id="PS51263">
    <property type="entry name" value="ADF_H"/>
    <property type="match status" value="1"/>
</dbReference>
<evidence type="ECO:0000256" key="12">
    <source>
        <dbReference type="SAM" id="Phobius"/>
    </source>
</evidence>
<evidence type="ECO:0000256" key="1">
    <source>
        <dbReference type="ARBA" id="ARBA00004123"/>
    </source>
</evidence>
<accession>A0A482VJ65</accession>
<feature type="transmembrane region" description="Helical" evidence="12">
    <location>
        <begin position="180"/>
        <end position="198"/>
    </location>
</feature>
<evidence type="ECO:0000256" key="8">
    <source>
        <dbReference type="ARBA" id="ARBA00022976"/>
    </source>
</evidence>
<dbReference type="CDD" id="cd11283">
    <property type="entry name" value="ADF_GMF-beta_like"/>
    <property type="match status" value="1"/>
</dbReference>
<dbReference type="InterPro" id="IPR011171">
    <property type="entry name" value="GMF"/>
</dbReference>
<proteinExistence type="inferred from homology"/>
<reference evidence="14 15" key="1">
    <citation type="submission" date="2017-03" db="EMBL/GenBank/DDBJ databases">
        <title>Genome of the blue death feigning beetle - Asbolus verrucosus.</title>
        <authorList>
            <person name="Rider S.D."/>
        </authorList>
    </citation>
    <scope>NUCLEOTIDE SEQUENCE [LARGE SCALE GENOMIC DNA]</scope>
    <source>
        <strain evidence="14">Butters</strain>
        <tissue evidence="14">Head and leg muscle</tissue>
    </source>
</reference>
<dbReference type="Pfam" id="PF06105">
    <property type="entry name" value="Aph-1"/>
    <property type="match status" value="1"/>
</dbReference>
<dbReference type="PANTHER" id="PTHR12889">
    <property type="entry name" value="GAMMA-SECRETASE SUBUNIT APH-1"/>
    <property type="match status" value="1"/>
</dbReference>
<dbReference type="GO" id="GO:0005737">
    <property type="term" value="C:cytoplasm"/>
    <property type="evidence" value="ECO:0007669"/>
    <property type="project" value="UniProtKB-SubCell"/>
</dbReference>
<feature type="transmembrane region" description="Helical" evidence="12">
    <location>
        <begin position="204"/>
        <end position="225"/>
    </location>
</feature>
<evidence type="ECO:0000313" key="15">
    <source>
        <dbReference type="Proteomes" id="UP000292052"/>
    </source>
</evidence>
<dbReference type="GO" id="GO:0003779">
    <property type="term" value="F:actin binding"/>
    <property type="evidence" value="ECO:0007669"/>
    <property type="project" value="InterPro"/>
</dbReference>
<evidence type="ECO:0000256" key="6">
    <source>
        <dbReference type="ARBA" id="ARBA00022490"/>
    </source>
</evidence>
<feature type="transmembrane region" description="Helical" evidence="12">
    <location>
        <begin position="147"/>
        <end position="173"/>
    </location>
</feature>
<dbReference type="GO" id="GO:0016020">
    <property type="term" value="C:membrane"/>
    <property type="evidence" value="ECO:0007669"/>
    <property type="project" value="UniProtKB-SubCell"/>
</dbReference>
<dbReference type="STRING" id="1661398.A0A482VJ65"/>
<keyword evidence="9 12" id="KW-1133">Transmembrane helix</keyword>
<evidence type="ECO:0000256" key="10">
    <source>
        <dbReference type="ARBA" id="ARBA00023136"/>
    </source>
</evidence>
<keyword evidence="15" id="KW-1185">Reference proteome</keyword>
<feature type="transmembrane region" description="Helical" evidence="12">
    <location>
        <begin position="108"/>
        <end position="127"/>
    </location>
</feature>
<dbReference type="GO" id="GO:0007219">
    <property type="term" value="P:Notch signaling pathway"/>
    <property type="evidence" value="ECO:0007669"/>
    <property type="project" value="UniProtKB-KW"/>
</dbReference>
<feature type="transmembrane region" description="Helical" evidence="12">
    <location>
        <begin position="6"/>
        <end position="25"/>
    </location>
</feature>
<evidence type="ECO:0000256" key="9">
    <source>
        <dbReference type="ARBA" id="ARBA00022989"/>
    </source>
</evidence>
<protein>
    <submittedName>
        <fullName evidence="14">Gamma-secretase subunit Aph-1</fullName>
    </submittedName>
</protein>
<feature type="domain" description="ADF-H" evidence="13">
    <location>
        <begin position="222"/>
        <end position="357"/>
    </location>
</feature>
<dbReference type="Pfam" id="PF00241">
    <property type="entry name" value="Cofilin_ADF"/>
    <property type="match status" value="1"/>
</dbReference>
<dbReference type="GO" id="GO:0071846">
    <property type="term" value="P:actin filament debranching"/>
    <property type="evidence" value="ECO:0007669"/>
    <property type="project" value="InterPro"/>
</dbReference>
<comment type="caution">
    <text evidence="14">The sequence shown here is derived from an EMBL/GenBank/DDBJ whole genome shotgun (WGS) entry which is preliminary data.</text>
</comment>
<comment type="similarity">
    <text evidence="4">Belongs to the APH-1 family.</text>
</comment>
<evidence type="ECO:0000256" key="11">
    <source>
        <dbReference type="ARBA" id="ARBA00023242"/>
    </source>
</evidence>
<dbReference type="SUPFAM" id="SSF55753">
    <property type="entry name" value="Actin depolymerizing proteins"/>
    <property type="match status" value="1"/>
</dbReference>
<dbReference type="GO" id="GO:0071933">
    <property type="term" value="F:Arp2/3 complex binding"/>
    <property type="evidence" value="ECO:0007669"/>
    <property type="project" value="InterPro"/>
</dbReference>
<dbReference type="InterPro" id="IPR029006">
    <property type="entry name" value="ADF-H/Gelsolin-like_dom_sf"/>
</dbReference>
<evidence type="ECO:0000256" key="2">
    <source>
        <dbReference type="ARBA" id="ARBA00004141"/>
    </source>
</evidence>
<dbReference type="SMART" id="SM00102">
    <property type="entry name" value="ADF"/>
    <property type="match status" value="1"/>
</dbReference>
<evidence type="ECO:0000313" key="14">
    <source>
        <dbReference type="EMBL" id="RZC32547.1"/>
    </source>
</evidence>
<name>A0A482VJ65_ASBVE</name>
<dbReference type="FunFam" id="3.40.20.10:FF:000026">
    <property type="entry name" value="Glia maturation factor"/>
    <property type="match status" value="1"/>
</dbReference>
<dbReference type="EMBL" id="QDEB01096377">
    <property type="protein sequence ID" value="RZC32547.1"/>
    <property type="molecule type" value="Genomic_DNA"/>
</dbReference>
<sequence length="358" mass="40704">MTVVEFFGCTFLAFGPPFAMFVFTIAHDPVRIIILIAAAFFWLLSLLLSSLWWYIVIPLREDLVFGVIFSVFFQEGFRYIIYKILRKAESGLKKITDDSTQLIENKHILAYVSGLGFGIISGAFSLVNVLADAVGPGTMGLKSGSEMFFLTSSATGLCFILLHTFWGVIFFNALDNRNKLQVTLVVVSHLLASSITLFNHFQVASATLIVLYFIVLVTGSGNVNICEVTDEVKRALKDFRFRKAQDTAALILKVDREKQQIVIDEKLENITIEELQESLQSHQPRYIILSYRQKHSDGRISYPLCFIYFTPRDSHAELQMMYAGSKISLQREADLIRGYEIRELEDFTEEWLLEKLGN</sequence>
<evidence type="ECO:0000256" key="7">
    <source>
        <dbReference type="ARBA" id="ARBA00022692"/>
    </source>
</evidence>
<keyword evidence="8" id="KW-0914">Notch signaling pathway</keyword>
<keyword evidence="6" id="KW-0963">Cytoplasm</keyword>
<organism evidence="14 15">
    <name type="scientific">Asbolus verrucosus</name>
    <name type="common">Desert ironclad beetle</name>
    <dbReference type="NCBI Taxonomy" id="1661398"/>
    <lineage>
        <taxon>Eukaryota</taxon>
        <taxon>Metazoa</taxon>
        <taxon>Ecdysozoa</taxon>
        <taxon>Arthropoda</taxon>
        <taxon>Hexapoda</taxon>
        <taxon>Insecta</taxon>
        <taxon>Pterygota</taxon>
        <taxon>Neoptera</taxon>
        <taxon>Endopterygota</taxon>
        <taxon>Coleoptera</taxon>
        <taxon>Polyphaga</taxon>
        <taxon>Cucujiformia</taxon>
        <taxon>Tenebrionidae</taxon>
        <taxon>Pimeliinae</taxon>
        <taxon>Asbolus</taxon>
    </lineage>
</organism>
<evidence type="ECO:0000256" key="3">
    <source>
        <dbReference type="ARBA" id="ARBA00004496"/>
    </source>
</evidence>
<dbReference type="Gene3D" id="3.40.20.10">
    <property type="entry name" value="Severin"/>
    <property type="match status" value="1"/>
</dbReference>
<feature type="transmembrane region" description="Helical" evidence="12">
    <location>
        <begin position="32"/>
        <end position="57"/>
    </location>
</feature>
<evidence type="ECO:0000256" key="5">
    <source>
        <dbReference type="ARBA" id="ARBA00010055"/>
    </source>
</evidence>
<evidence type="ECO:0000259" key="13">
    <source>
        <dbReference type="PROSITE" id="PS51263"/>
    </source>
</evidence>
<gene>
    <name evidence="14" type="ORF">BDFB_003088</name>
</gene>
<dbReference type="GO" id="GO:0005634">
    <property type="term" value="C:nucleus"/>
    <property type="evidence" value="ECO:0007669"/>
    <property type="project" value="UniProtKB-SubCell"/>
</dbReference>